<sequence>MSQVLVTGGSGYIGGWCILAALEAGHGVRTTVRDTHKGDALRAQLHSATEFDDARLEIVQADLKSDTGWAEAMNHIDFVLHVASPTLRNGAEVNEDEMISTAREGVLRVLRVSRDAAVKRVVLTSASGAVVYGHPKEDKLAPFTEKDWTNVEASIAPYQKSKTLAERAAWDFIDKEGGGLELSAINPTGVIGPMLGDDNPPSLRTIRALLTGELPICPPFGTGWVDVRDVAELHLLAMTDPAAAGERFLATSGGSLRVVEIAQLLREHLGEAAAKVPSREMPLFIARALSFFVPQLRAIRFQLGHDFPSSGAKAEQTLGWKPRPITESVLDCAESILYHQATAR</sequence>
<dbReference type="SUPFAM" id="SSF51735">
    <property type="entry name" value="NAD(P)-binding Rossmann-fold domains"/>
    <property type="match status" value="1"/>
</dbReference>
<dbReference type="PANTHER" id="PTHR10366:SF564">
    <property type="entry name" value="STEROL-4-ALPHA-CARBOXYLATE 3-DEHYDROGENASE, DECARBOXYLATING"/>
    <property type="match status" value="1"/>
</dbReference>
<dbReference type="KEGG" id="ari:UM93_05290"/>
<keyword evidence="5" id="KW-1185">Reference proteome</keyword>
<organism evidence="4 5">
    <name type="scientific">Psychromicrobium lacuslunae</name>
    <dbReference type="NCBI Taxonomy" id="1618207"/>
    <lineage>
        <taxon>Bacteria</taxon>
        <taxon>Bacillati</taxon>
        <taxon>Actinomycetota</taxon>
        <taxon>Actinomycetes</taxon>
        <taxon>Micrococcales</taxon>
        <taxon>Micrococcaceae</taxon>
        <taxon>Psychromicrobium</taxon>
    </lineage>
</organism>
<dbReference type="RefSeq" id="WP_045074170.1">
    <property type="nucleotide sequence ID" value="NZ_CP011005.1"/>
</dbReference>
<dbReference type="InterPro" id="IPR036291">
    <property type="entry name" value="NAD(P)-bd_dom_sf"/>
</dbReference>
<dbReference type="InterPro" id="IPR050425">
    <property type="entry name" value="NAD(P)_dehydrat-like"/>
</dbReference>
<evidence type="ECO:0000256" key="2">
    <source>
        <dbReference type="ARBA" id="ARBA00023445"/>
    </source>
</evidence>
<dbReference type="STRING" id="1618207.UM93_05290"/>
<dbReference type="GO" id="GO:0016616">
    <property type="term" value="F:oxidoreductase activity, acting on the CH-OH group of donors, NAD or NADP as acceptor"/>
    <property type="evidence" value="ECO:0007669"/>
    <property type="project" value="TreeGrafter"/>
</dbReference>
<name>A0A0D4BXQ6_9MICC</name>
<evidence type="ECO:0000256" key="1">
    <source>
        <dbReference type="ARBA" id="ARBA00023002"/>
    </source>
</evidence>
<keyword evidence="1" id="KW-0560">Oxidoreductase</keyword>
<feature type="domain" description="NAD-dependent epimerase/dehydratase" evidence="3">
    <location>
        <begin position="4"/>
        <end position="244"/>
    </location>
</feature>
<comment type="similarity">
    <text evidence="2">Belongs to the NAD(P)-dependent epimerase/dehydratase family. Dihydroflavonol-4-reductase subfamily.</text>
</comment>
<evidence type="ECO:0000313" key="4">
    <source>
        <dbReference type="EMBL" id="AJT41079.1"/>
    </source>
</evidence>
<dbReference type="OrthoDB" id="9778052at2"/>
<evidence type="ECO:0000259" key="3">
    <source>
        <dbReference type="Pfam" id="PF01370"/>
    </source>
</evidence>
<dbReference type="Gene3D" id="3.40.50.720">
    <property type="entry name" value="NAD(P)-binding Rossmann-like Domain"/>
    <property type="match status" value="1"/>
</dbReference>
<dbReference type="AlphaFoldDB" id="A0A0D4BXQ6"/>
<dbReference type="EMBL" id="CP011005">
    <property type="protein sequence ID" value="AJT41079.1"/>
    <property type="molecule type" value="Genomic_DNA"/>
</dbReference>
<dbReference type="HOGENOM" id="CLU_007383_9_2_11"/>
<proteinExistence type="inferred from homology"/>
<evidence type="ECO:0000313" key="5">
    <source>
        <dbReference type="Proteomes" id="UP000061839"/>
    </source>
</evidence>
<protein>
    <submittedName>
        <fullName evidence="4">Epimerase</fullName>
    </submittedName>
</protein>
<dbReference type="PATRIC" id="fig|1618207.4.peg.1076"/>
<dbReference type="Pfam" id="PF01370">
    <property type="entry name" value="Epimerase"/>
    <property type="match status" value="1"/>
</dbReference>
<dbReference type="Proteomes" id="UP000061839">
    <property type="component" value="Chromosome"/>
</dbReference>
<dbReference type="FunFam" id="3.40.50.720:FF:000336">
    <property type="entry name" value="Aldehyde reductase"/>
    <property type="match status" value="1"/>
</dbReference>
<accession>A0A0D4BXQ6</accession>
<dbReference type="PANTHER" id="PTHR10366">
    <property type="entry name" value="NAD DEPENDENT EPIMERASE/DEHYDRATASE"/>
    <property type="match status" value="1"/>
</dbReference>
<gene>
    <name evidence="4" type="ORF">UM93_05290</name>
</gene>
<dbReference type="InterPro" id="IPR001509">
    <property type="entry name" value="Epimerase_deHydtase"/>
</dbReference>
<reference evidence="4 5" key="1">
    <citation type="journal article" date="2015" name="Genome Announc.">
        <title>Complete Genome Sequencing of Protease-Producing Novel Arthrobacter sp. Strain IHBB 11108 Using PacBio Single-Molecule Real-Time Sequencing Technology.</title>
        <authorList>
            <person name="Kiran S."/>
            <person name="Swarnkar M.K."/>
            <person name="Pal M."/>
            <person name="Thakur R."/>
            <person name="Tewari R."/>
            <person name="Singh A.K."/>
            <person name="Gulati A."/>
        </authorList>
    </citation>
    <scope>NUCLEOTIDE SEQUENCE [LARGE SCALE GENOMIC DNA]</scope>
    <source>
        <strain evidence="4 5">IHBB 11108</strain>
    </source>
</reference>